<sequence>MSALSVRALSIYHEGHLVVQPFDWSVEAGEKWAVLGVNGAGKSSVIHALLGLNRQNNPQVWLDSVSLSALSAKQQAASRVYVPQRYDEPFTVTVWQALQSVVPDADERQCVSALALFGLIGRANAWVHTLSGGERQRLTWAFAHVRSSQQTCLGLFDEPLSAQDLAWQQRLLQRLKNLPYAVVAAVHDLNHVMQFASHVLLLTHDEATGVSSVLAQGCVEEVMQDDLLSTAFGVPLKCAEAVHWRTDMT</sequence>
<dbReference type="Proteomes" id="UP000614287">
    <property type="component" value="Unassembled WGS sequence"/>
</dbReference>
<keyword evidence="7" id="KW-1185">Reference proteome</keyword>
<name>A0A8J3CGQ8_9BURK</name>
<dbReference type="PROSITE" id="PS50893">
    <property type="entry name" value="ABC_TRANSPORTER_2"/>
    <property type="match status" value="1"/>
</dbReference>
<dbReference type="InterPro" id="IPR027417">
    <property type="entry name" value="P-loop_NTPase"/>
</dbReference>
<dbReference type="PANTHER" id="PTHR42794">
    <property type="entry name" value="HEMIN IMPORT ATP-BINDING PROTEIN HMUV"/>
    <property type="match status" value="1"/>
</dbReference>
<feature type="domain" description="ABC transporter" evidence="5">
    <location>
        <begin position="4"/>
        <end position="241"/>
    </location>
</feature>
<dbReference type="SUPFAM" id="SSF52540">
    <property type="entry name" value="P-loop containing nucleoside triphosphate hydrolases"/>
    <property type="match status" value="1"/>
</dbReference>
<evidence type="ECO:0000256" key="2">
    <source>
        <dbReference type="ARBA" id="ARBA00022519"/>
    </source>
</evidence>
<dbReference type="AlphaFoldDB" id="A0A8J3CGQ8"/>
<protein>
    <submittedName>
        <fullName evidence="6">ABC transporter ATP-binding protein</fullName>
    </submittedName>
</protein>
<dbReference type="RefSeq" id="WP_189492469.1">
    <property type="nucleotide sequence ID" value="NZ_BMZG01000004.1"/>
</dbReference>
<proteinExistence type="predicted"/>
<dbReference type="InterPro" id="IPR003439">
    <property type="entry name" value="ABC_transporter-like_ATP-bd"/>
</dbReference>
<evidence type="ECO:0000256" key="1">
    <source>
        <dbReference type="ARBA" id="ARBA00022475"/>
    </source>
</evidence>
<evidence type="ECO:0000256" key="4">
    <source>
        <dbReference type="ARBA" id="ARBA00022840"/>
    </source>
</evidence>
<keyword evidence="4 6" id="KW-0067">ATP-binding</keyword>
<dbReference type="PANTHER" id="PTHR42794:SF2">
    <property type="entry name" value="ABC TRANSPORTER ATP-BINDING PROTEIN"/>
    <property type="match status" value="1"/>
</dbReference>
<keyword evidence="1" id="KW-1003">Cell membrane</keyword>
<dbReference type="InterPro" id="IPR003593">
    <property type="entry name" value="AAA+_ATPase"/>
</dbReference>
<dbReference type="EMBL" id="BMZG01000004">
    <property type="protein sequence ID" value="GHA71018.1"/>
    <property type="molecule type" value="Genomic_DNA"/>
</dbReference>
<evidence type="ECO:0000256" key="3">
    <source>
        <dbReference type="ARBA" id="ARBA00022741"/>
    </source>
</evidence>
<reference evidence="6" key="1">
    <citation type="journal article" date="2014" name="Int. J. Syst. Evol. Microbiol.">
        <title>Complete genome sequence of Corynebacterium casei LMG S-19264T (=DSM 44701T), isolated from a smear-ripened cheese.</title>
        <authorList>
            <consortium name="US DOE Joint Genome Institute (JGI-PGF)"/>
            <person name="Walter F."/>
            <person name="Albersmeier A."/>
            <person name="Kalinowski J."/>
            <person name="Ruckert C."/>
        </authorList>
    </citation>
    <scope>NUCLEOTIDE SEQUENCE</scope>
    <source>
        <strain evidence="6">KCTC 32501</strain>
    </source>
</reference>
<dbReference type="Pfam" id="PF00005">
    <property type="entry name" value="ABC_tran"/>
    <property type="match status" value="1"/>
</dbReference>
<evidence type="ECO:0000259" key="5">
    <source>
        <dbReference type="PROSITE" id="PS50893"/>
    </source>
</evidence>
<keyword evidence="3" id="KW-0547">Nucleotide-binding</keyword>
<dbReference type="GO" id="GO:0016887">
    <property type="term" value="F:ATP hydrolysis activity"/>
    <property type="evidence" value="ECO:0007669"/>
    <property type="project" value="InterPro"/>
</dbReference>
<dbReference type="SMART" id="SM00382">
    <property type="entry name" value="AAA"/>
    <property type="match status" value="1"/>
</dbReference>
<evidence type="ECO:0000313" key="7">
    <source>
        <dbReference type="Proteomes" id="UP000614287"/>
    </source>
</evidence>
<dbReference type="Gene3D" id="3.40.50.300">
    <property type="entry name" value="P-loop containing nucleotide triphosphate hydrolases"/>
    <property type="match status" value="1"/>
</dbReference>
<keyword evidence="2" id="KW-0997">Cell inner membrane</keyword>
<dbReference type="GO" id="GO:0005524">
    <property type="term" value="F:ATP binding"/>
    <property type="evidence" value="ECO:0007669"/>
    <property type="project" value="UniProtKB-KW"/>
</dbReference>
<evidence type="ECO:0000313" key="6">
    <source>
        <dbReference type="EMBL" id="GHA71018.1"/>
    </source>
</evidence>
<reference evidence="6" key="2">
    <citation type="submission" date="2020-09" db="EMBL/GenBank/DDBJ databases">
        <authorList>
            <person name="Sun Q."/>
            <person name="Kim S."/>
        </authorList>
    </citation>
    <scope>NUCLEOTIDE SEQUENCE</scope>
    <source>
        <strain evidence="6">KCTC 32501</strain>
    </source>
</reference>
<accession>A0A8J3CGQ8</accession>
<keyword evidence="2" id="KW-0472">Membrane</keyword>
<organism evidence="6 7">
    <name type="scientific">Formosimonas limnophila</name>
    <dbReference type="NCBI Taxonomy" id="1384487"/>
    <lineage>
        <taxon>Bacteria</taxon>
        <taxon>Pseudomonadati</taxon>
        <taxon>Pseudomonadota</taxon>
        <taxon>Betaproteobacteria</taxon>
        <taxon>Burkholderiales</taxon>
        <taxon>Burkholderiaceae</taxon>
        <taxon>Formosimonas</taxon>
    </lineage>
</organism>
<gene>
    <name evidence="6" type="ORF">GCM10009007_09840</name>
</gene>
<comment type="caution">
    <text evidence="6">The sequence shown here is derived from an EMBL/GenBank/DDBJ whole genome shotgun (WGS) entry which is preliminary data.</text>
</comment>